<keyword evidence="4" id="KW-1185">Reference proteome</keyword>
<evidence type="ECO:0000313" key="3">
    <source>
        <dbReference type="EMBL" id="OXA39573.1"/>
    </source>
</evidence>
<dbReference type="Pfam" id="PF22954">
    <property type="entry name" value="DUF7027"/>
    <property type="match status" value="1"/>
</dbReference>
<protein>
    <recommendedName>
        <fullName evidence="2">DUF7027 domain-containing protein</fullName>
    </recommendedName>
</protein>
<gene>
    <name evidence="3" type="ORF">Fcan01_25656</name>
</gene>
<evidence type="ECO:0000313" key="4">
    <source>
        <dbReference type="Proteomes" id="UP000198287"/>
    </source>
</evidence>
<feature type="domain" description="DUF7027" evidence="2">
    <location>
        <begin position="42"/>
        <end position="127"/>
    </location>
</feature>
<sequence length="171" mass="18956">MKPSSPSPFIPLISHLGLPHSPSLTRLKFSIPSLSEAAQVGSILTVIVNSFWINTIVSNERIKPQKHYGLFLILPCIGIVSGVVSFILGSLMVYGSIIRNRRFIIPWLVCSYVIVVLLLVVGAMGTFNVVFYGEMDHVEQVFLVIFSGIIQTYFISVVNRFVTELKAEADN</sequence>
<proteinExistence type="predicted"/>
<dbReference type="EMBL" id="LNIX01000038">
    <property type="protein sequence ID" value="OXA39573.1"/>
    <property type="molecule type" value="Genomic_DNA"/>
</dbReference>
<reference evidence="3 4" key="1">
    <citation type="submission" date="2015-12" db="EMBL/GenBank/DDBJ databases">
        <title>The genome of Folsomia candida.</title>
        <authorList>
            <person name="Faddeeva A."/>
            <person name="Derks M.F."/>
            <person name="Anvar Y."/>
            <person name="Smit S."/>
            <person name="Van Straalen N."/>
            <person name="Roelofs D."/>
        </authorList>
    </citation>
    <scope>NUCLEOTIDE SEQUENCE [LARGE SCALE GENOMIC DNA]</scope>
    <source>
        <strain evidence="3 4">VU population</strain>
        <tissue evidence="3">Whole body</tissue>
    </source>
</reference>
<evidence type="ECO:0000256" key="1">
    <source>
        <dbReference type="SAM" id="Phobius"/>
    </source>
</evidence>
<evidence type="ECO:0000259" key="2">
    <source>
        <dbReference type="Pfam" id="PF22954"/>
    </source>
</evidence>
<dbReference type="AlphaFoldDB" id="A0A226D340"/>
<keyword evidence="1" id="KW-0812">Transmembrane</keyword>
<comment type="caution">
    <text evidence="3">The sequence shown here is derived from an EMBL/GenBank/DDBJ whole genome shotgun (WGS) entry which is preliminary data.</text>
</comment>
<dbReference type="OrthoDB" id="7457895at2759"/>
<accession>A0A226D340</accession>
<feature type="transmembrane region" description="Helical" evidence="1">
    <location>
        <begin position="141"/>
        <end position="162"/>
    </location>
</feature>
<keyword evidence="1" id="KW-0472">Membrane</keyword>
<name>A0A226D340_FOLCA</name>
<feature type="transmembrane region" description="Helical" evidence="1">
    <location>
        <begin position="69"/>
        <end position="98"/>
    </location>
</feature>
<keyword evidence="1" id="KW-1133">Transmembrane helix</keyword>
<feature type="transmembrane region" description="Helical" evidence="1">
    <location>
        <begin position="104"/>
        <end position="129"/>
    </location>
</feature>
<organism evidence="3 4">
    <name type="scientific">Folsomia candida</name>
    <name type="common">Springtail</name>
    <dbReference type="NCBI Taxonomy" id="158441"/>
    <lineage>
        <taxon>Eukaryota</taxon>
        <taxon>Metazoa</taxon>
        <taxon>Ecdysozoa</taxon>
        <taxon>Arthropoda</taxon>
        <taxon>Hexapoda</taxon>
        <taxon>Collembola</taxon>
        <taxon>Entomobryomorpha</taxon>
        <taxon>Isotomoidea</taxon>
        <taxon>Isotomidae</taxon>
        <taxon>Proisotominae</taxon>
        <taxon>Folsomia</taxon>
    </lineage>
</organism>
<dbReference type="Proteomes" id="UP000198287">
    <property type="component" value="Unassembled WGS sequence"/>
</dbReference>
<dbReference type="InterPro" id="IPR054291">
    <property type="entry name" value="DUF7027"/>
</dbReference>